<dbReference type="Pfam" id="PF13472">
    <property type="entry name" value="Lipase_GDSL_2"/>
    <property type="match status" value="1"/>
</dbReference>
<reference evidence="3 4" key="1">
    <citation type="submission" date="2019-06" db="EMBL/GenBank/DDBJ databases">
        <title>Sequencing the genomes of 1000 actinobacteria strains.</title>
        <authorList>
            <person name="Klenk H.-P."/>
        </authorList>
    </citation>
    <scope>NUCLEOTIDE SEQUENCE [LARGE SCALE GENOMIC DNA]</scope>
    <source>
        <strain evidence="3 4">DSM 24683</strain>
    </source>
</reference>
<dbReference type="EMBL" id="VIVK01000006">
    <property type="protein sequence ID" value="TWD72019.1"/>
    <property type="molecule type" value="Genomic_DNA"/>
</dbReference>
<protein>
    <submittedName>
        <fullName evidence="3">Lysophospholipase L1-like esterase</fullName>
    </submittedName>
</protein>
<dbReference type="Proteomes" id="UP000318380">
    <property type="component" value="Unassembled WGS sequence"/>
</dbReference>
<name>A0A561AZH7_9ACTN</name>
<dbReference type="Gene3D" id="3.40.50.1110">
    <property type="entry name" value="SGNH hydrolase"/>
    <property type="match status" value="1"/>
</dbReference>
<comment type="caution">
    <text evidence="3">The sequence shown here is derived from an EMBL/GenBank/DDBJ whole genome shotgun (WGS) entry which is preliminary data.</text>
</comment>
<dbReference type="InterPro" id="IPR048977">
    <property type="entry name" value="SsfX3-like_N"/>
</dbReference>
<dbReference type="RefSeq" id="WP_145814875.1">
    <property type="nucleotide sequence ID" value="NZ_VIVK01000006.1"/>
</dbReference>
<dbReference type="SUPFAM" id="SSF52266">
    <property type="entry name" value="SGNH hydrolase"/>
    <property type="match status" value="1"/>
</dbReference>
<dbReference type="AlphaFoldDB" id="A0A561AZH7"/>
<dbReference type="Gene3D" id="2.60.120.260">
    <property type="entry name" value="Galactose-binding domain-like"/>
    <property type="match status" value="1"/>
</dbReference>
<accession>A0A561AZH7</accession>
<evidence type="ECO:0000313" key="3">
    <source>
        <dbReference type="EMBL" id="TWD72019.1"/>
    </source>
</evidence>
<feature type="domain" description="SGNH hydrolase-type esterase" evidence="1">
    <location>
        <begin position="149"/>
        <end position="317"/>
    </location>
</feature>
<evidence type="ECO:0000313" key="4">
    <source>
        <dbReference type="Proteomes" id="UP000318380"/>
    </source>
</evidence>
<dbReference type="OrthoDB" id="2060945at2"/>
<dbReference type="InterPro" id="IPR036514">
    <property type="entry name" value="SGNH_hydro_sf"/>
</dbReference>
<organism evidence="3 4">
    <name type="scientific">Kribbella amoyensis</name>
    <dbReference type="NCBI Taxonomy" id="996641"/>
    <lineage>
        <taxon>Bacteria</taxon>
        <taxon>Bacillati</taxon>
        <taxon>Actinomycetota</taxon>
        <taxon>Actinomycetes</taxon>
        <taxon>Propionibacteriales</taxon>
        <taxon>Kribbellaceae</taxon>
        <taxon>Kribbella</taxon>
    </lineage>
</organism>
<proteinExistence type="predicted"/>
<sequence length="334" mass="36001">MSEVAIGPLDRPELWHGALSWAPADGWSQPWRLPPALERRAYAPVLFEKAKAPAGVRAVLTTDARELTLELDSGADDSSPVDLLVDGELAQRASVGAGPNEFTFTLPGRPATIEVWLPQHGPARLGAVRLRDASGLPDAPPPPRFRWLCYGSSITQCRHAPGPTETWPALVARAQGWDLRCLGFGGQCHLDPVVAETLRDQPADLISLCLGINVYGNGSYSTRTWRGRVADFVARVRDGHAGTPIVVQSPIASPEREATTNRTGLTLAEVREEVHQVIRDLSADDPNLHLVDGSSILTVEEADQLADGLHPGPLGYRTMATRISTALESTLAFT</sequence>
<evidence type="ECO:0000259" key="1">
    <source>
        <dbReference type="Pfam" id="PF13472"/>
    </source>
</evidence>
<feature type="domain" description="SsfX3-like N-terminal" evidence="2">
    <location>
        <begin position="15"/>
        <end position="119"/>
    </location>
</feature>
<dbReference type="Pfam" id="PF21181">
    <property type="entry name" value="SsfX3_N"/>
    <property type="match status" value="1"/>
</dbReference>
<gene>
    <name evidence="3" type="ORF">FB561_7575</name>
</gene>
<evidence type="ECO:0000259" key="2">
    <source>
        <dbReference type="Pfam" id="PF21181"/>
    </source>
</evidence>
<dbReference type="InterPro" id="IPR013830">
    <property type="entry name" value="SGNH_hydro"/>
</dbReference>
<keyword evidence="4" id="KW-1185">Reference proteome</keyword>